<evidence type="ECO:0000256" key="3">
    <source>
        <dbReference type="ARBA" id="ARBA00023015"/>
    </source>
</evidence>
<dbReference type="Pfam" id="PF00211">
    <property type="entry name" value="Guanylate_cyc"/>
    <property type="match status" value="1"/>
</dbReference>
<dbReference type="InterPro" id="IPR029787">
    <property type="entry name" value="Nucleotide_cyclase"/>
</dbReference>
<evidence type="ECO:0000256" key="6">
    <source>
        <dbReference type="PROSITE-ProRule" id="PRU00169"/>
    </source>
</evidence>
<dbReference type="PROSITE" id="PS50110">
    <property type="entry name" value="RESPONSE_REGULATORY"/>
    <property type="match status" value="1"/>
</dbReference>
<dbReference type="GO" id="GO:0006355">
    <property type="term" value="P:regulation of DNA-templated transcription"/>
    <property type="evidence" value="ECO:0007669"/>
    <property type="project" value="TreeGrafter"/>
</dbReference>
<proteinExistence type="predicted"/>
<dbReference type="InterPro" id="IPR011006">
    <property type="entry name" value="CheY-like_superfamily"/>
</dbReference>
<feature type="modified residue" description="4-aspartylphosphate" evidence="6">
    <location>
        <position position="67"/>
    </location>
</feature>
<evidence type="ECO:0000256" key="1">
    <source>
        <dbReference type="ARBA" id="ARBA00022553"/>
    </source>
</evidence>
<feature type="domain" description="Guanylate cyclase" evidence="8">
    <location>
        <begin position="203"/>
        <end position="334"/>
    </location>
</feature>
<name>A0A6M4GWE5_9PROT</name>
<keyword evidence="2" id="KW-0902">Two-component regulatory system</keyword>
<dbReference type="SUPFAM" id="SSF52172">
    <property type="entry name" value="CheY-like"/>
    <property type="match status" value="1"/>
</dbReference>
<evidence type="ECO:0000256" key="5">
    <source>
        <dbReference type="ARBA" id="ARBA00023163"/>
    </source>
</evidence>
<dbReference type="GO" id="GO:0032993">
    <property type="term" value="C:protein-DNA complex"/>
    <property type="evidence" value="ECO:0007669"/>
    <property type="project" value="TreeGrafter"/>
</dbReference>
<organism evidence="9 10">
    <name type="scientific">Usitatibacter rugosus</name>
    <dbReference type="NCBI Taxonomy" id="2732067"/>
    <lineage>
        <taxon>Bacteria</taxon>
        <taxon>Pseudomonadati</taxon>
        <taxon>Pseudomonadota</taxon>
        <taxon>Betaproteobacteria</taxon>
        <taxon>Nitrosomonadales</taxon>
        <taxon>Usitatibacteraceae</taxon>
        <taxon>Usitatibacter</taxon>
    </lineage>
</organism>
<evidence type="ECO:0000313" key="9">
    <source>
        <dbReference type="EMBL" id="QJR10673.1"/>
    </source>
</evidence>
<dbReference type="InterPro" id="IPR001789">
    <property type="entry name" value="Sig_transdc_resp-reg_receiver"/>
</dbReference>
<evidence type="ECO:0000313" key="10">
    <source>
        <dbReference type="Proteomes" id="UP000501534"/>
    </source>
</evidence>
<dbReference type="Gene3D" id="3.40.50.2300">
    <property type="match status" value="1"/>
</dbReference>
<evidence type="ECO:0000256" key="4">
    <source>
        <dbReference type="ARBA" id="ARBA00023125"/>
    </source>
</evidence>
<protein>
    <submittedName>
        <fullName evidence="9">Adenylate cyclase 2</fullName>
        <ecNumber evidence="9">4.6.1.1</ecNumber>
    </submittedName>
</protein>
<sequence>MIADSIEAVNDDEANPGRVLIVDDTPGNVKILEDLLVYHGFDVEVAVDGESALEHLHSMSPDVLLLDVMLPGISGFEVCRRIRADARHALLPVVMVTALDSRDERVEGLEAGADDFLSKPVNPPELLARVRSLLRIRRLYETVQRQAEQLASWNRTLEARVAEQVAHVERLSRLKRFFSPQLTELILAGGADDPLQSHRREITVVFLDLRGFSTFAEAAEPEEVMRALREFHSAMGSRILEYQATLERFTGDGMMVFFNDPLPINEPARRAVEMAFAMQGDALKLSAQWKKRGYVLGLGIGIAQGYATVGAIGFEGRIDYGAIGTVTNLANRLCDLAGPGDILAAQRVHAEVEALVFSEDLGEVPVLGLARPAHAFKLLDYRDEKR</sequence>
<dbReference type="CDD" id="cd17538">
    <property type="entry name" value="REC_D1_PleD-like"/>
    <property type="match status" value="1"/>
</dbReference>
<dbReference type="SMART" id="SM00448">
    <property type="entry name" value="REC"/>
    <property type="match status" value="1"/>
</dbReference>
<dbReference type="GO" id="GO:0005829">
    <property type="term" value="C:cytosol"/>
    <property type="evidence" value="ECO:0007669"/>
    <property type="project" value="TreeGrafter"/>
</dbReference>
<dbReference type="PANTHER" id="PTHR48111:SF1">
    <property type="entry name" value="TWO-COMPONENT RESPONSE REGULATOR ORR33"/>
    <property type="match status" value="1"/>
</dbReference>
<dbReference type="CDD" id="cd07302">
    <property type="entry name" value="CHD"/>
    <property type="match status" value="1"/>
</dbReference>
<keyword evidence="9" id="KW-0456">Lyase</keyword>
<dbReference type="Pfam" id="PF00072">
    <property type="entry name" value="Response_reg"/>
    <property type="match status" value="1"/>
</dbReference>
<dbReference type="InterPro" id="IPR039420">
    <property type="entry name" value="WalR-like"/>
</dbReference>
<dbReference type="PANTHER" id="PTHR48111">
    <property type="entry name" value="REGULATOR OF RPOS"/>
    <property type="match status" value="1"/>
</dbReference>
<dbReference type="Proteomes" id="UP000501534">
    <property type="component" value="Chromosome"/>
</dbReference>
<dbReference type="SMART" id="SM00044">
    <property type="entry name" value="CYCc"/>
    <property type="match status" value="1"/>
</dbReference>
<dbReference type="AlphaFoldDB" id="A0A6M4GWE5"/>
<keyword evidence="3" id="KW-0805">Transcription regulation</keyword>
<dbReference type="GO" id="GO:0000976">
    <property type="term" value="F:transcription cis-regulatory region binding"/>
    <property type="evidence" value="ECO:0007669"/>
    <property type="project" value="TreeGrafter"/>
</dbReference>
<keyword evidence="10" id="KW-1185">Reference proteome</keyword>
<feature type="domain" description="Response regulatory" evidence="7">
    <location>
        <begin position="18"/>
        <end position="134"/>
    </location>
</feature>
<dbReference type="InterPro" id="IPR001054">
    <property type="entry name" value="A/G_cyclase"/>
</dbReference>
<dbReference type="GO" id="GO:0000156">
    <property type="term" value="F:phosphorelay response regulator activity"/>
    <property type="evidence" value="ECO:0007669"/>
    <property type="project" value="TreeGrafter"/>
</dbReference>
<keyword evidence="5" id="KW-0804">Transcription</keyword>
<dbReference type="PROSITE" id="PS50125">
    <property type="entry name" value="GUANYLATE_CYCLASE_2"/>
    <property type="match status" value="1"/>
</dbReference>
<evidence type="ECO:0000256" key="2">
    <source>
        <dbReference type="ARBA" id="ARBA00023012"/>
    </source>
</evidence>
<dbReference type="GO" id="GO:0009190">
    <property type="term" value="P:cyclic nucleotide biosynthetic process"/>
    <property type="evidence" value="ECO:0007669"/>
    <property type="project" value="InterPro"/>
</dbReference>
<dbReference type="KEGG" id="uru:DSM104443_01740"/>
<dbReference type="RefSeq" id="WP_171091360.1">
    <property type="nucleotide sequence ID" value="NZ_CP053069.1"/>
</dbReference>
<dbReference type="SUPFAM" id="SSF55073">
    <property type="entry name" value="Nucleotide cyclase"/>
    <property type="match status" value="1"/>
</dbReference>
<evidence type="ECO:0000259" key="7">
    <source>
        <dbReference type="PROSITE" id="PS50110"/>
    </source>
</evidence>
<accession>A0A6M4GWE5</accession>
<reference evidence="9 10" key="1">
    <citation type="submission" date="2020-04" db="EMBL/GenBank/DDBJ databases">
        <title>Usitatibacter rugosus gen. nov., sp. nov. and Usitatibacter palustris sp. nov., novel members of Usitatibacteraceae fam. nov. within the order Nitrosomonadales isolated from soil.</title>
        <authorList>
            <person name="Huber K.J."/>
            <person name="Neumann-Schaal M."/>
            <person name="Geppert A."/>
            <person name="Luckner M."/>
            <person name="Wanner G."/>
            <person name="Overmann J."/>
        </authorList>
    </citation>
    <scope>NUCLEOTIDE SEQUENCE [LARGE SCALE GENOMIC DNA]</scope>
    <source>
        <strain evidence="9 10">0125_3</strain>
    </source>
</reference>
<keyword evidence="1 6" id="KW-0597">Phosphoprotein</keyword>
<dbReference type="Gene3D" id="3.30.70.1230">
    <property type="entry name" value="Nucleotide cyclase"/>
    <property type="match status" value="1"/>
</dbReference>
<keyword evidence="4" id="KW-0238">DNA-binding</keyword>
<dbReference type="EMBL" id="CP053069">
    <property type="protein sequence ID" value="QJR10673.1"/>
    <property type="molecule type" value="Genomic_DNA"/>
</dbReference>
<gene>
    <name evidence="9" type="primary">cyaB</name>
    <name evidence="9" type="ORF">DSM104443_01740</name>
</gene>
<evidence type="ECO:0000259" key="8">
    <source>
        <dbReference type="PROSITE" id="PS50125"/>
    </source>
</evidence>
<dbReference type="EC" id="4.6.1.1" evidence="9"/>
<dbReference type="GO" id="GO:0004016">
    <property type="term" value="F:adenylate cyclase activity"/>
    <property type="evidence" value="ECO:0007669"/>
    <property type="project" value="UniProtKB-EC"/>
</dbReference>